<comment type="caution">
    <text evidence="3">The sequence shown here is derived from an EMBL/GenBank/DDBJ whole genome shotgun (WGS) entry which is preliminary data.</text>
</comment>
<dbReference type="InterPro" id="IPR018704">
    <property type="entry name" value="SecYEG/CpoB_TPR"/>
</dbReference>
<dbReference type="AlphaFoldDB" id="A0A8X8H5I3"/>
<keyword evidence="4" id="KW-1185">Reference proteome</keyword>
<dbReference type="Pfam" id="PF09976">
    <property type="entry name" value="TPR_21"/>
    <property type="match status" value="1"/>
</dbReference>
<reference evidence="3" key="1">
    <citation type="submission" date="2020-05" db="EMBL/GenBank/DDBJ databases">
        <title>Fertoebacter nigrum gen. nov., sp. nov., a new member of the family Rhodobacteraceae.</title>
        <authorList>
            <person name="Szuroczki S."/>
            <person name="Abbaszade G."/>
            <person name="Buni D."/>
            <person name="Schumann P."/>
            <person name="Toth E."/>
        </authorList>
    </citation>
    <scope>NUCLEOTIDE SEQUENCE</scope>
    <source>
        <strain evidence="3">RG-N-1a</strain>
    </source>
</reference>
<evidence type="ECO:0000313" key="4">
    <source>
        <dbReference type="Proteomes" id="UP000484076"/>
    </source>
</evidence>
<organism evidence="3 4">
    <name type="scientific">Fertoeibacter niger</name>
    <dbReference type="NCBI Taxonomy" id="2656921"/>
    <lineage>
        <taxon>Bacteria</taxon>
        <taxon>Pseudomonadati</taxon>
        <taxon>Pseudomonadota</taxon>
        <taxon>Alphaproteobacteria</taxon>
        <taxon>Rhodobacterales</taxon>
        <taxon>Paracoccaceae</taxon>
        <taxon>Fertoeibacter</taxon>
    </lineage>
</organism>
<proteinExistence type="predicted"/>
<evidence type="ECO:0000259" key="2">
    <source>
        <dbReference type="Pfam" id="PF09976"/>
    </source>
</evidence>
<keyword evidence="1" id="KW-1133">Transmembrane helix</keyword>
<dbReference type="EMBL" id="WHUT02000001">
    <property type="protein sequence ID" value="NUB43396.1"/>
    <property type="molecule type" value="Genomic_DNA"/>
</dbReference>
<gene>
    <name evidence="3" type="ORF">GEU84_003280</name>
</gene>
<feature type="domain" description="Ancillary SecYEG translocon subunit/Cell division coordinator CpoB TPR" evidence="2">
    <location>
        <begin position="29"/>
        <end position="132"/>
    </location>
</feature>
<keyword evidence="1" id="KW-0812">Transmembrane</keyword>
<keyword evidence="1" id="KW-0472">Membrane</keyword>
<dbReference type="RefSeq" id="WP_152824039.1">
    <property type="nucleotide sequence ID" value="NZ_WHUT02000001.1"/>
</dbReference>
<evidence type="ECO:0000256" key="1">
    <source>
        <dbReference type="SAM" id="Phobius"/>
    </source>
</evidence>
<name>A0A8X8H5I3_9RHOB</name>
<dbReference type="Proteomes" id="UP000484076">
    <property type="component" value="Unassembled WGS sequence"/>
</dbReference>
<evidence type="ECO:0000313" key="3">
    <source>
        <dbReference type="EMBL" id="NUB43396.1"/>
    </source>
</evidence>
<sequence>MSNPESFIDEVTEEVRREKLFTVFRKYGWIGIVLVLLVVGGAAWTEWQKARDRAASQAFGDAVLGALEAENPAARRDALAAVPADGTRAAILQLLLASDPAEDRASAQTALESVSTNPDVSQAYRDLALLRWVANSLPQDGIPVAERRAALESISAPGRAFRTMALEQLAYLEIEAGNTDAAITVLRTLTQDQEAPAGLRQRAQQMIVALGGEAEAG</sequence>
<accession>A0A8X8H5I3</accession>
<feature type="transmembrane region" description="Helical" evidence="1">
    <location>
        <begin position="27"/>
        <end position="45"/>
    </location>
</feature>
<protein>
    <recommendedName>
        <fullName evidence="2">Ancillary SecYEG translocon subunit/Cell division coordinator CpoB TPR domain-containing protein</fullName>
    </recommendedName>
</protein>